<dbReference type="Pfam" id="PF22150">
    <property type="entry name" value="Tt1218-like"/>
    <property type="match status" value="1"/>
</dbReference>
<dbReference type="Proteomes" id="UP000748752">
    <property type="component" value="Unassembled WGS sequence"/>
</dbReference>
<dbReference type="InterPro" id="IPR054402">
    <property type="entry name" value="Tt1218-like_dom"/>
</dbReference>
<protein>
    <submittedName>
        <fullName evidence="3">Type IV pilus modification protein PilV</fullName>
    </submittedName>
</protein>
<dbReference type="RefSeq" id="WP_274607740.1">
    <property type="nucleotide sequence ID" value="NZ_NRRV01000025.1"/>
</dbReference>
<gene>
    <name evidence="3" type="primary">pilV</name>
    <name evidence="3" type="ORF">CKO31_11720</name>
</gene>
<keyword evidence="4" id="KW-1185">Reference proteome</keyword>
<keyword evidence="1" id="KW-0812">Transmembrane</keyword>
<name>A0ABS1CHJ4_9GAMM</name>
<dbReference type="InterPro" id="IPR013362">
    <property type="entry name" value="Pilus_4_PilV"/>
</dbReference>
<reference evidence="3 4" key="1">
    <citation type="journal article" date="2020" name="Microorganisms">
        <title>Osmotic Adaptation and Compatible Solute Biosynthesis of Phototrophic Bacteria as Revealed from Genome Analyses.</title>
        <authorList>
            <person name="Imhoff J.F."/>
            <person name="Rahn T."/>
            <person name="Kunzel S."/>
            <person name="Keller A."/>
            <person name="Neulinger S.C."/>
        </authorList>
    </citation>
    <scope>NUCLEOTIDE SEQUENCE [LARGE SCALE GENOMIC DNA]</scope>
    <source>
        <strain evidence="3 4">DSM 6210</strain>
    </source>
</reference>
<organism evidence="3 4">
    <name type="scientific">Thiohalocapsa halophila</name>
    <dbReference type="NCBI Taxonomy" id="69359"/>
    <lineage>
        <taxon>Bacteria</taxon>
        <taxon>Pseudomonadati</taxon>
        <taxon>Pseudomonadota</taxon>
        <taxon>Gammaproteobacteria</taxon>
        <taxon>Chromatiales</taxon>
        <taxon>Chromatiaceae</taxon>
        <taxon>Thiohalocapsa</taxon>
    </lineage>
</organism>
<evidence type="ECO:0000256" key="1">
    <source>
        <dbReference type="SAM" id="Phobius"/>
    </source>
</evidence>
<comment type="caution">
    <text evidence="3">The sequence shown here is derived from an EMBL/GenBank/DDBJ whole genome shotgun (WGS) entry which is preliminary data.</text>
</comment>
<sequence length="204" mass="22426">MAHTAYQHGHHLRRPRRDQTGLCMTEVLVAVFIFAFGGIGAATMQILSAQANLEAHQRSQAVYHATDILERIRNNTGALADYDTPADGDWTILGDGSRGTQPTPDCESVACTATQQATYDLWEWERALDGHERTRADATPAGGLIHPTGCIRNHGNGQLEIAIAWHGRRETLNASVAPGCAATDRYGEDSQFRRVMRLRTHVQP</sequence>
<keyword evidence="1" id="KW-1133">Transmembrane helix</keyword>
<evidence type="ECO:0000313" key="3">
    <source>
        <dbReference type="EMBL" id="MBK1631397.1"/>
    </source>
</evidence>
<dbReference type="NCBIfam" id="TIGR02523">
    <property type="entry name" value="type_IV_pilV"/>
    <property type="match status" value="1"/>
</dbReference>
<feature type="domain" description="Type IV pilin Tt1218-like" evidence="2">
    <location>
        <begin position="44"/>
        <end position="122"/>
    </location>
</feature>
<accession>A0ABS1CHJ4</accession>
<evidence type="ECO:0000259" key="2">
    <source>
        <dbReference type="Pfam" id="PF22150"/>
    </source>
</evidence>
<dbReference type="EMBL" id="NRRV01000025">
    <property type="protein sequence ID" value="MBK1631397.1"/>
    <property type="molecule type" value="Genomic_DNA"/>
</dbReference>
<proteinExistence type="predicted"/>
<feature type="transmembrane region" description="Helical" evidence="1">
    <location>
        <begin position="21"/>
        <end position="47"/>
    </location>
</feature>
<keyword evidence="1" id="KW-0472">Membrane</keyword>
<evidence type="ECO:0000313" key="4">
    <source>
        <dbReference type="Proteomes" id="UP000748752"/>
    </source>
</evidence>